<dbReference type="InterPro" id="IPR016169">
    <property type="entry name" value="FAD-bd_PCMH_sub2"/>
</dbReference>
<keyword evidence="4" id="KW-0560">Oxidoreductase</keyword>
<dbReference type="InterPro" id="IPR016164">
    <property type="entry name" value="FAD-linked_Oxase-like_C"/>
</dbReference>
<dbReference type="EC" id="1.-.-.-" evidence="4"/>
<dbReference type="SUPFAM" id="SSF55103">
    <property type="entry name" value="FAD-linked oxidases, C-terminal domain"/>
    <property type="match status" value="1"/>
</dbReference>
<reference evidence="5" key="1">
    <citation type="submission" date="2018-07" db="EMBL/GenBank/DDBJ databases">
        <authorList>
            <person name="Kim H."/>
        </authorList>
    </citation>
    <scope>NUCLEOTIDE SEQUENCE [LARGE SCALE GENOMIC DNA]</scope>
    <source>
        <strain evidence="5">F02</strain>
    </source>
</reference>
<keyword evidence="1" id="KW-0285">Flavoprotein</keyword>
<dbReference type="EMBL" id="CP031124">
    <property type="protein sequence ID" value="AXF86373.1"/>
    <property type="molecule type" value="Genomic_DNA"/>
</dbReference>
<sequence length="383" mass="41215">MNVEMSDTVSAWQMRIHEAQASGTPLRIRGAGTKDFYGTCVGDVLDTRAHTGIVSYEPTELVVTVRAGTPWAELVRALDERQQCLPFEPPFVAQGATVGGVVNAGLTGAARLYVGGIRDYVLGAHLLNAQGELLKLGGQVMKNVAGYDLSRLLVGSRGTLGLMTQVSLKVLPQPKAVLTLRLSCDFRSAQVLCRRFLVKPIAVTGSAWLNGVLTVRLAGMAAAVSAGVVMLDGWAYECVGGSFARVDEAEAVAFWGALQEQSLPYFSARPSDEHALWRAVLPTAVDGLTVHADTGLAMWGGALRWLWAVEDLSMPFKAAGGHATCYRTPLSGRVYPTALAASNEQRVQAALKMQFDPKHIFNRHRFDTVTHAGHATVEMHHVP</sequence>
<accession>A0A345DDD5</accession>
<evidence type="ECO:0000259" key="3">
    <source>
        <dbReference type="PROSITE" id="PS51387"/>
    </source>
</evidence>
<dbReference type="PANTHER" id="PTHR11748:SF103">
    <property type="entry name" value="GLYCOLATE OXIDASE SUBUNIT GLCE"/>
    <property type="match status" value="1"/>
</dbReference>
<feature type="domain" description="FAD-binding PCMH-type" evidence="3">
    <location>
        <begin position="1"/>
        <end position="173"/>
    </location>
</feature>
<dbReference type="PROSITE" id="PS51387">
    <property type="entry name" value="FAD_PCMH"/>
    <property type="match status" value="1"/>
</dbReference>
<evidence type="ECO:0000256" key="2">
    <source>
        <dbReference type="ARBA" id="ARBA00022827"/>
    </source>
</evidence>
<dbReference type="Gene3D" id="3.30.465.10">
    <property type="match status" value="1"/>
</dbReference>
<evidence type="ECO:0000313" key="4">
    <source>
        <dbReference type="EMBL" id="AXF86373.1"/>
    </source>
</evidence>
<dbReference type="GO" id="GO:0016491">
    <property type="term" value="F:oxidoreductase activity"/>
    <property type="evidence" value="ECO:0007669"/>
    <property type="project" value="UniProtKB-KW"/>
</dbReference>
<dbReference type="NCBIfam" id="NF008439">
    <property type="entry name" value="PRK11282.1"/>
    <property type="match status" value="1"/>
</dbReference>
<gene>
    <name evidence="4" type="ORF">DTO96_102127</name>
</gene>
<dbReference type="PANTHER" id="PTHR11748">
    <property type="entry name" value="D-LACTATE DEHYDROGENASE"/>
    <property type="match status" value="1"/>
</dbReference>
<evidence type="ECO:0000313" key="5">
    <source>
        <dbReference type="Proteomes" id="UP000252182"/>
    </source>
</evidence>
<dbReference type="SUPFAM" id="SSF56176">
    <property type="entry name" value="FAD-binding/transporter-associated domain-like"/>
    <property type="match status" value="1"/>
</dbReference>
<dbReference type="GO" id="GO:0071949">
    <property type="term" value="F:FAD binding"/>
    <property type="evidence" value="ECO:0007669"/>
    <property type="project" value="InterPro"/>
</dbReference>
<organism evidence="4 5">
    <name type="scientific">Ephemeroptericola cinctiostellae</name>
    <dbReference type="NCBI Taxonomy" id="2268024"/>
    <lineage>
        <taxon>Bacteria</taxon>
        <taxon>Pseudomonadati</taxon>
        <taxon>Pseudomonadota</taxon>
        <taxon>Betaproteobacteria</taxon>
        <taxon>Burkholderiales</taxon>
        <taxon>Burkholderiaceae</taxon>
        <taxon>Ephemeroptericola</taxon>
    </lineage>
</organism>
<dbReference type="Proteomes" id="UP000252182">
    <property type="component" value="Chromosome"/>
</dbReference>
<name>A0A345DDD5_9BURK</name>
<dbReference type="InterPro" id="IPR016166">
    <property type="entry name" value="FAD-bd_PCMH"/>
</dbReference>
<proteinExistence type="predicted"/>
<keyword evidence="2" id="KW-0274">FAD</keyword>
<protein>
    <submittedName>
        <fullName evidence="4">Putative FAD-linked oxidoreductase</fullName>
        <ecNumber evidence="4">1.-.-.-</ecNumber>
    </submittedName>
</protein>
<dbReference type="AlphaFoldDB" id="A0A345DDD5"/>
<keyword evidence="5" id="KW-1185">Reference proteome</keyword>
<dbReference type="KEGG" id="hyf:DTO96_102127"/>
<evidence type="ECO:0000256" key="1">
    <source>
        <dbReference type="ARBA" id="ARBA00022630"/>
    </source>
</evidence>
<dbReference type="InterPro" id="IPR036318">
    <property type="entry name" value="FAD-bd_PCMH-like_sf"/>
</dbReference>
<dbReference type="InterPro" id="IPR006094">
    <property type="entry name" value="Oxid_FAD_bind_N"/>
</dbReference>
<dbReference type="Pfam" id="PF01565">
    <property type="entry name" value="FAD_binding_4"/>
    <property type="match status" value="1"/>
</dbReference>